<reference evidence="2" key="1">
    <citation type="submission" date="2020-11" db="EMBL/GenBank/DDBJ databases">
        <authorList>
            <consortium name="DOE Joint Genome Institute"/>
            <person name="Ahrendt S."/>
            <person name="Riley R."/>
            <person name="Andreopoulos W."/>
            <person name="Labutti K."/>
            <person name="Pangilinan J."/>
            <person name="Ruiz-Duenas F.J."/>
            <person name="Barrasa J.M."/>
            <person name="Sanchez-Garcia M."/>
            <person name="Camarero S."/>
            <person name="Miyauchi S."/>
            <person name="Serrano A."/>
            <person name="Linde D."/>
            <person name="Babiker R."/>
            <person name="Drula E."/>
            <person name="Ayuso-Fernandez I."/>
            <person name="Pacheco R."/>
            <person name="Padilla G."/>
            <person name="Ferreira P."/>
            <person name="Barriuso J."/>
            <person name="Kellner H."/>
            <person name="Castanera R."/>
            <person name="Alfaro M."/>
            <person name="Ramirez L."/>
            <person name="Pisabarro A.G."/>
            <person name="Kuo A."/>
            <person name="Tritt A."/>
            <person name="Lipzen A."/>
            <person name="He G."/>
            <person name="Yan M."/>
            <person name="Ng V."/>
            <person name="Cullen D."/>
            <person name="Martin F."/>
            <person name="Rosso M.-N."/>
            <person name="Henrissat B."/>
            <person name="Hibbett D."/>
            <person name="Martinez A.T."/>
            <person name="Grigoriev I.V."/>
        </authorList>
    </citation>
    <scope>NUCLEOTIDE SEQUENCE</scope>
    <source>
        <strain evidence="2">AH 40177</strain>
    </source>
</reference>
<feature type="compositionally biased region" description="Polar residues" evidence="1">
    <location>
        <begin position="128"/>
        <end position="137"/>
    </location>
</feature>
<protein>
    <submittedName>
        <fullName evidence="2">Uncharacterized protein</fullName>
    </submittedName>
</protein>
<proteinExistence type="predicted"/>
<evidence type="ECO:0000256" key="1">
    <source>
        <dbReference type="SAM" id="MobiDB-lite"/>
    </source>
</evidence>
<comment type="caution">
    <text evidence="2">The sequence shown here is derived from an EMBL/GenBank/DDBJ whole genome shotgun (WGS) entry which is preliminary data.</text>
</comment>
<feature type="region of interest" description="Disordered" evidence="1">
    <location>
        <begin position="102"/>
        <end position="154"/>
    </location>
</feature>
<dbReference type="Proteomes" id="UP000772434">
    <property type="component" value="Unassembled WGS sequence"/>
</dbReference>
<feature type="compositionally biased region" description="Acidic residues" evidence="1">
    <location>
        <begin position="138"/>
        <end position="148"/>
    </location>
</feature>
<evidence type="ECO:0000313" key="3">
    <source>
        <dbReference type="Proteomes" id="UP000772434"/>
    </source>
</evidence>
<name>A0A9P5PG36_9AGAR</name>
<dbReference type="AlphaFoldDB" id="A0A9P5PG36"/>
<dbReference type="EMBL" id="JADNRY010000163">
    <property type="protein sequence ID" value="KAF9062741.1"/>
    <property type="molecule type" value="Genomic_DNA"/>
</dbReference>
<organism evidence="2 3">
    <name type="scientific">Rhodocollybia butyracea</name>
    <dbReference type="NCBI Taxonomy" id="206335"/>
    <lineage>
        <taxon>Eukaryota</taxon>
        <taxon>Fungi</taxon>
        <taxon>Dikarya</taxon>
        <taxon>Basidiomycota</taxon>
        <taxon>Agaricomycotina</taxon>
        <taxon>Agaricomycetes</taxon>
        <taxon>Agaricomycetidae</taxon>
        <taxon>Agaricales</taxon>
        <taxon>Marasmiineae</taxon>
        <taxon>Omphalotaceae</taxon>
        <taxon>Rhodocollybia</taxon>
    </lineage>
</organism>
<keyword evidence="3" id="KW-1185">Reference proteome</keyword>
<gene>
    <name evidence="2" type="ORF">BDP27DRAFT_1427569</name>
</gene>
<evidence type="ECO:0000313" key="2">
    <source>
        <dbReference type="EMBL" id="KAF9062741.1"/>
    </source>
</evidence>
<sequence>MHSPESAYHLTSLGPEIYENQRFFELSKRADEPGEQGHFYPLALCMKDRAKVEVVPGGQGDLPDGRIMAEVSLTAKKSSWRDRTLILEFESDSLRLMHWRKDGEEEGNESSEYADVKRMSKGKGKARASSTYSLEQSDNADADTENTEVEGREAETASLLFSKMDNDDNEDLMGLAEALTESRCVTRAQTAAQASGGSGEASTSSAAASVFVIESDDKDNTPINSNASAALGYTLSASFLDDPTFIRSTIVPRS</sequence>
<accession>A0A9P5PG36</accession>